<evidence type="ECO:0000259" key="1">
    <source>
        <dbReference type="SMART" id="SM00736"/>
    </source>
</evidence>
<dbReference type="Gene3D" id="2.60.40.10">
    <property type="entry name" value="Immunoglobulins"/>
    <property type="match status" value="3"/>
</dbReference>
<dbReference type="GO" id="GO:0005509">
    <property type="term" value="F:calcium ion binding"/>
    <property type="evidence" value="ECO:0007669"/>
    <property type="project" value="InterPro"/>
</dbReference>
<comment type="caution">
    <text evidence="2">The sequence shown here is derived from an EMBL/GenBank/DDBJ whole genome shotgun (WGS) entry which is preliminary data.</text>
</comment>
<name>A0A0F9K4G9_9ZZZZ</name>
<feature type="non-terminal residue" evidence="2">
    <location>
        <position position="1"/>
    </location>
</feature>
<reference evidence="2" key="1">
    <citation type="journal article" date="2015" name="Nature">
        <title>Complex archaea that bridge the gap between prokaryotes and eukaryotes.</title>
        <authorList>
            <person name="Spang A."/>
            <person name="Saw J.H."/>
            <person name="Jorgensen S.L."/>
            <person name="Zaremba-Niedzwiedzka K."/>
            <person name="Martijn J."/>
            <person name="Lind A.E."/>
            <person name="van Eijk R."/>
            <person name="Schleper C."/>
            <person name="Guy L."/>
            <person name="Ettema T.J."/>
        </authorList>
    </citation>
    <scope>NUCLEOTIDE SEQUENCE</scope>
</reference>
<feature type="domain" description="Dystroglycan-type cadherin-like" evidence="1">
    <location>
        <begin position="390"/>
        <end position="481"/>
    </location>
</feature>
<proteinExistence type="predicted"/>
<dbReference type="EMBL" id="LAZR01016063">
    <property type="protein sequence ID" value="KKM06158.1"/>
    <property type="molecule type" value="Genomic_DNA"/>
</dbReference>
<gene>
    <name evidence="2" type="ORF">LCGC14_1746800</name>
</gene>
<dbReference type="Gene3D" id="2.60.40.3440">
    <property type="match status" value="4"/>
</dbReference>
<evidence type="ECO:0000313" key="2">
    <source>
        <dbReference type="EMBL" id="KKM06158.1"/>
    </source>
</evidence>
<dbReference type="PANTHER" id="PTHR34720">
    <property type="entry name" value="MICROCYSTIN DEPENDENT PROTEIN"/>
    <property type="match status" value="1"/>
</dbReference>
<dbReference type="AlphaFoldDB" id="A0A0F9K4G9"/>
<dbReference type="InterPro" id="IPR010221">
    <property type="entry name" value="VCBS_dom"/>
</dbReference>
<dbReference type="SUPFAM" id="SSF49313">
    <property type="entry name" value="Cadherin-like"/>
    <property type="match status" value="3"/>
</dbReference>
<accession>A0A0F9K4G9</accession>
<dbReference type="InterPro" id="IPR006644">
    <property type="entry name" value="Cadg"/>
</dbReference>
<dbReference type="GO" id="GO:0016020">
    <property type="term" value="C:membrane"/>
    <property type="evidence" value="ECO:0007669"/>
    <property type="project" value="InterPro"/>
</dbReference>
<feature type="domain" description="Dystroglycan-type cadherin-like" evidence="1">
    <location>
        <begin position="298"/>
        <end position="389"/>
    </location>
</feature>
<dbReference type="NCBIfam" id="NF012211">
    <property type="entry name" value="tand_rpt_95"/>
    <property type="match status" value="7"/>
</dbReference>
<organism evidence="2">
    <name type="scientific">marine sediment metagenome</name>
    <dbReference type="NCBI Taxonomy" id="412755"/>
    <lineage>
        <taxon>unclassified sequences</taxon>
        <taxon>metagenomes</taxon>
        <taxon>ecological metagenomes</taxon>
    </lineage>
</organism>
<dbReference type="InterPro" id="IPR015919">
    <property type="entry name" value="Cadherin-like_sf"/>
</dbReference>
<protein>
    <recommendedName>
        <fullName evidence="1">Dystroglycan-type cadherin-like domain-containing protein</fullName>
    </recommendedName>
</protein>
<dbReference type="NCBIfam" id="TIGR01965">
    <property type="entry name" value="VCBS_repeat"/>
    <property type="match status" value="1"/>
</dbReference>
<dbReference type="PANTHER" id="PTHR34720:SF9">
    <property type="entry name" value="BLR4714 PROTEIN"/>
    <property type="match status" value="1"/>
</dbReference>
<dbReference type="SMART" id="SM00736">
    <property type="entry name" value="CADG"/>
    <property type="match status" value="3"/>
</dbReference>
<dbReference type="InterPro" id="IPR040853">
    <property type="entry name" value="RapA2_cadherin-like"/>
</dbReference>
<dbReference type="FunFam" id="2.60.40.10:FF:002543">
    <property type="match status" value="3"/>
</dbReference>
<dbReference type="Gene3D" id="2.60.40.2810">
    <property type="match status" value="1"/>
</dbReference>
<dbReference type="Pfam" id="PF17803">
    <property type="entry name" value="Cadherin_4"/>
    <property type="match status" value="1"/>
</dbReference>
<sequence>KDSNGAVSNVATVTMTVNPVNDAPVAQAQTLSLDEDASLLITLLATDIENDSLTYRIDTDVAHGTLVQQSSDSWLYTPAADYNGSDRFTFIANDGALDSAPVSVNLTINAVNDAPVASAEAVSVNEDTPLTINLAASDIEGDTLTYQISSQPQNGTVTLTGSQAVYQGASDFFGTDSFSFVANDGSVDSAPAVITVTVSSVNDVPVISGSPASSVAQDTVYSFTPTATDVEGDSLTFSISNKPSWLSFDSSTGLLSGTAGNSDVGVHSNIVISVSDGMDTVSLPAFNLTVINVNDAPTIGGIPALNVDQDALYSFTPTANDIDGDSLTFSISNKPSWASFDSSTGQLSGTPSNDDVGVNNNIIISVSDGAITTALSSFNLTVNNVNDAPTISGTPSTTISEDSQYQFIPTVNDIDGDSLSFSIINKPSWASFNTSTGELSGTPVNDDVGSYAAITISVNDGTVSASLTPFTLEVTNTNDAPVGQDFSFNLDEAANLVVTAGDGLLSTASDEDADDTLTAVAVSQPQFGSVSLNSDGSFSYQHDGSENFVDSFTFQVRDAAGALSAVHTVSFTINAVAEAPIAVDDSVTTAEDTPVNFSLVANDSDAEDDLVAASAAIVLPASKGTVSINNGIATYTPNANATGVDTFTYTVKDAALNTSAPATVTVTITPVNDIPVVQNVTLSIDEDTPSAATAIRSLATDVEDSIPTGTINLVRAPSSGQVVFDQVAGTFVYTPDANVTGQDSFTYTITDSEGGVSLPATVTVNIGAVNDRPVVADDSISTDEDTATTLAILANDSDVEDSGFNAANVSLENQGSGAGMYEFATVSVNLDGSLAIMPSQDVNGVFSFTYTLTDGEGLSSTPATVTLTINAVNDAPVALDNSAQLQEEGSFEVNVLGNDSDVDVGDSLDVSSVTVVSAPSNGQTQVTATGAIIYTANADYFGDDSFTYTV</sequence>
<dbReference type="InterPro" id="IPR013783">
    <property type="entry name" value="Ig-like_fold"/>
</dbReference>
<dbReference type="Pfam" id="PF17963">
    <property type="entry name" value="Big_9"/>
    <property type="match status" value="7"/>
</dbReference>
<dbReference type="Pfam" id="PF05345">
    <property type="entry name" value="He_PIG"/>
    <property type="match status" value="2"/>
</dbReference>
<feature type="non-terminal residue" evidence="2">
    <location>
        <position position="950"/>
    </location>
</feature>
<feature type="domain" description="Dystroglycan-type cadherin-like" evidence="1">
    <location>
        <begin position="205"/>
        <end position="297"/>
    </location>
</feature>